<organism evidence="1 2">
    <name type="scientific">Alligator mississippiensis</name>
    <name type="common">American alligator</name>
    <dbReference type="NCBI Taxonomy" id="8496"/>
    <lineage>
        <taxon>Eukaryota</taxon>
        <taxon>Metazoa</taxon>
        <taxon>Chordata</taxon>
        <taxon>Craniata</taxon>
        <taxon>Vertebrata</taxon>
        <taxon>Euteleostomi</taxon>
        <taxon>Archelosauria</taxon>
        <taxon>Archosauria</taxon>
        <taxon>Crocodylia</taxon>
        <taxon>Alligatoridae</taxon>
        <taxon>Alligatorinae</taxon>
        <taxon>Alligator</taxon>
    </lineage>
</organism>
<comment type="caution">
    <text evidence="1">The sequence shown here is derived from an EMBL/GenBank/DDBJ whole genome shotgun (WGS) entry which is preliminary data.</text>
</comment>
<gene>
    <name evidence="1" type="ORF">Y1Q_0006471</name>
</gene>
<reference evidence="1 2" key="1">
    <citation type="journal article" date="2012" name="Genome Biol.">
        <title>Sequencing three crocodilian genomes to illuminate the evolution of archosaurs and amniotes.</title>
        <authorList>
            <person name="St John J.A."/>
            <person name="Braun E.L."/>
            <person name="Isberg S.R."/>
            <person name="Miles L.G."/>
            <person name="Chong A.Y."/>
            <person name="Gongora J."/>
            <person name="Dalzell P."/>
            <person name="Moran C."/>
            <person name="Bed'hom B."/>
            <person name="Abzhanov A."/>
            <person name="Burgess S.C."/>
            <person name="Cooksey A.M."/>
            <person name="Castoe T.A."/>
            <person name="Crawford N.G."/>
            <person name="Densmore L.D."/>
            <person name="Drew J.C."/>
            <person name="Edwards S.V."/>
            <person name="Faircloth B.C."/>
            <person name="Fujita M.K."/>
            <person name="Greenwold M.J."/>
            <person name="Hoffmann F.G."/>
            <person name="Howard J.M."/>
            <person name="Iguchi T."/>
            <person name="Janes D.E."/>
            <person name="Khan S.Y."/>
            <person name="Kohno S."/>
            <person name="de Koning A.J."/>
            <person name="Lance S.L."/>
            <person name="McCarthy F.M."/>
            <person name="McCormack J.E."/>
            <person name="Merchant M.E."/>
            <person name="Peterson D.G."/>
            <person name="Pollock D.D."/>
            <person name="Pourmand N."/>
            <person name="Raney B.J."/>
            <person name="Roessler K.A."/>
            <person name="Sanford J.R."/>
            <person name="Sawyer R.H."/>
            <person name="Schmidt C.J."/>
            <person name="Triplett E.W."/>
            <person name="Tuberville T.D."/>
            <person name="Venegas-Anaya M."/>
            <person name="Howard J.T."/>
            <person name="Jarvis E.D."/>
            <person name="Guillette L.J.Jr."/>
            <person name="Glenn T.C."/>
            <person name="Green R.E."/>
            <person name="Ray D.A."/>
        </authorList>
    </citation>
    <scope>NUCLEOTIDE SEQUENCE [LARGE SCALE GENOMIC DNA]</scope>
    <source>
        <strain evidence="1">KSC_2009_1</strain>
    </source>
</reference>
<dbReference type="AlphaFoldDB" id="A0A151MVN6"/>
<evidence type="ECO:0000313" key="2">
    <source>
        <dbReference type="Proteomes" id="UP000050525"/>
    </source>
</evidence>
<dbReference type="EMBL" id="AKHW03004895">
    <property type="protein sequence ID" value="KYO28499.1"/>
    <property type="molecule type" value="Genomic_DNA"/>
</dbReference>
<protein>
    <submittedName>
        <fullName evidence="1">Uncharacterized protein</fullName>
    </submittedName>
</protein>
<evidence type="ECO:0000313" key="1">
    <source>
        <dbReference type="EMBL" id="KYO28499.1"/>
    </source>
</evidence>
<dbReference type="Proteomes" id="UP000050525">
    <property type="component" value="Unassembled WGS sequence"/>
</dbReference>
<accession>A0A151MVN6</accession>
<dbReference type="PANTHER" id="PTHR46888">
    <property type="entry name" value="ZINC KNUCKLE DOMAINCONTAINING PROTEIN-RELATED"/>
    <property type="match status" value="1"/>
</dbReference>
<proteinExistence type="predicted"/>
<sequence length="167" mass="19470">MQPAAMAPPDVQNFQALIEILNAQQQMIEWKQDWLQHGLTAFKMLKMTQEDEAYIEAFEWHAIMTGLDKGYWVSQLGALMVGKAQATYQALPQDKTRDYNQVKTTILYRLEINPEHYRWLFWAEKGPEEKRPQLLLQLLQDLFNERLSPASYDQDTSRSDTAGAVYQ</sequence>
<dbReference type="PANTHER" id="PTHR46888:SF1">
    <property type="entry name" value="RIBONUCLEASE H"/>
    <property type="match status" value="1"/>
</dbReference>
<keyword evidence="2" id="KW-1185">Reference proteome</keyword>
<name>A0A151MVN6_ALLMI</name>